<name>A0AAD2K2F9_9AGAR</name>
<comment type="caution">
    <text evidence="2">The sequence shown here is derived from an EMBL/GenBank/DDBJ whole genome shotgun (WGS) entry which is preliminary data.</text>
</comment>
<dbReference type="Proteomes" id="UP001295794">
    <property type="component" value="Unassembled WGS sequence"/>
</dbReference>
<feature type="region of interest" description="Disordered" evidence="1">
    <location>
        <begin position="367"/>
        <end position="396"/>
    </location>
</feature>
<accession>A0AAD2K2F9</accession>
<sequence length="494" mass="54383">MKSKVQGKPPGFGAHGVSLRMAFLGKTTEVFKALNVASASWFEVRDNVEVMEQLSEASGLGSSDWEDAAGTDCVSENTSGCESSCPGVEALTGELEALSLGPGPSAGWKPDLGPIDRAVRSLGEASEPSELVGDLAARFASMVLQRCAPFPGDDGSEPREGRFLVYRVQGTNYHCILDSGTPLNILEGDELIPSACLEDASFELGWHWAQKCYLAQGIHLDAPDMPLPDRYFCELGESILAMALIMLQTYESDQPNEEANDKDTSLFEGREGMAGMIAIRRRGGPEYALIAQNTLKDCRFHLRDWYMRNLGNWLAEGNIFHEDAPGDLPALIEESESEDEAEEADQESDGVWDNVAQEMGCVLESCPDKHHQSAEASNRKAPSHAPEWAKEGTITPSPKPLRSCKIGDLLVEGIRSMLELSQPYPGDEDIDQDSPLWKGKRFHVRQAWCNDEYTVEDNLSRVSLNLPKYLLLNPRFELAAWYVAQLSERLGIPK</sequence>
<dbReference type="EMBL" id="CAVNYO010000403">
    <property type="protein sequence ID" value="CAK5274961.1"/>
    <property type="molecule type" value="Genomic_DNA"/>
</dbReference>
<reference evidence="2" key="1">
    <citation type="submission" date="2023-11" db="EMBL/GenBank/DDBJ databases">
        <authorList>
            <person name="De Vega J J."/>
            <person name="De Vega J J."/>
        </authorList>
    </citation>
    <scope>NUCLEOTIDE SEQUENCE</scope>
</reference>
<proteinExistence type="predicted"/>
<dbReference type="GO" id="GO:0006508">
    <property type="term" value="P:proteolysis"/>
    <property type="evidence" value="ECO:0007669"/>
    <property type="project" value="InterPro"/>
</dbReference>
<dbReference type="InterPro" id="IPR001969">
    <property type="entry name" value="Aspartic_peptidase_AS"/>
</dbReference>
<evidence type="ECO:0000256" key="1">
    <source>
        <dbReference type="SAM" id="MobiDB-lite"/>
    </source>
</evidence>
<evidence type="ECO:0000313" key="3">
    <source>
        <dbReference type="Proteomes" id="UP001295794"/>
    </source>
</evidence>
<organism evidence="2 3">
    <name type="scientific">Mycena citricolor</name>
    <dbReference type="NCBI Taxonomy" id="2018698"/>
    <lineage>
        <taxon>Eukaryota</taxon>
        <taxon>Fungi</taxon>
        <taxon>Dikarya</taxon>
        <taxon>Basidiomycota</taxon>
        <taxon>Agaricomycotina</taxon>
        <taxon>Agaricomycetes</taxon>
        <taxon>Agaricomycetidae</taxon>
        <taxon>Agaricales</taxon>
        <taxon>Marasmiineae</taxon>
        <taxon>Mycenaceae</taxon>
        <taxon>Mycena</taxon>
    </lineage>
</organism>
<protein>
    <submittedName>
        <fullName evidence="2">Uncharacterized protein</fullName>
    </submittedName>
</protein>
<gene>
    <name evidence="2" type="ORF">MYCIT1_LOCUS22413</name>
</gene>
<keyword evidence="3" id="KW-1185">Reference proteome</keyword>
<dbReference type="GO" id="GO:0004190">
    <property type="term" value="F:aspartic-type endopeptidase activity"/>
    <property type="evidence" value="ECO:0007669"/>
    <property type="project" value="InterPro"/>
</dbReference>
<dbReference type="AlphaFoldDB" id="A0AAD2K2F9"/>
<dbReference type="PROSITE" id="PS00141">
    <property type="entry name" value="ASP_PROTEASE"/>
    <property type="match status" value="1"/>
</dbReference>
<evidence type="ECO:0000313" key="2">
    <source>
        <dbReference type="EMBL" id="CAK5274961.1"/>
    </source>
</evidence>